<proteinExistence type="predicted"/>
<dbReference type="AlphaFoldDB" id="A0AAE0M2Q3"/>
<protein>
    <submittedName>
        <fullName evidence="1">Uncharacterized protein</fullName>
    </submittedName>
</protein>
<organism evidence="1 2">
    <name type="scientific">Apodospora peruviana</name>
    <dbReference type="NCBI Taxonomy" id="516989"/>
    <lineage>
        <taxon>Eukaryota</taxon>
        <taxon>Fungi</taxon>
        <taxon>Dikarya</taxon>
        <taxon>Ascomycota</taxon>
        <taxon>Pezizomycotina</taxon>
        <taxon>Sordariomycetes</taxon>
        <taxon>Sordariomycetidae</taxon>
        <taxon>Sordariales</taxon>
        <taxon>Lasiosphaeriaceae</taxon>
        <taxon>Apodospora</taxon>
    </lineage>
</organism>
<dbReference type="Proteomes" id="UP001283341">
    <property type="component" value="Unassembled WGS sequence"/>
</dbReference>
<name>A0AAE0M2Q3_9PEZI</name>
<comment type="caution">
    <text evidence="1">The sequence shown here is derived from an EMBL/GenBank/DDBJ whole genome shotgun (WGS) entry which is preliminary data.</text>
</comment>
<evidence type="ECO:0000313" key="2">
    <source>
        <dbReference type="Proteomes" id="UP001283341"/>
    </source>
</evidence>
<reference evidence="1" key="2">
    <citation type="submission" date="2023-06" db="EMBL/GenBank/DDBJ databases">
        <authorList>
            <consortium name="Lawrence Berkeley National Laboratory"/>
            <person name="Haridas S."/>
            <person name="Hensen N."/>
            <person name="Bonometti L."/>
            <person name="Westerberg I."/>
            <person name="Brannstrom I.O."/>
            <person name="Guillou S."/>
            <person name="Cros-Aarteil S."/>
            <person name="Calhoun S."/>
            <person name="Kuo A."/>
            <person name="Mondo S."/>
            <person name="Pangilinan J."/>
            <person name="Riley R."/>
            <person name="Labutti K."/>
            <person name="Andreopoulos B."/>
            <person name="Lipzen A."/>
            <person name="Chen C."/>
            <person name="Yanf M."/>
            <person name="Daum C."/>
            <person name="Ng V."/>
            <person name="Clum A."/>
            <person name="Steindorff A."/>
            <person name="Ohm R."/>
            <person name="Martin F."/>
            <person name="Silar P."/>
            <person name="Natvig D."/>
            <person name="Lalanne C."/>
            <person name="Gautier V."/>
            <person name="Ament-Velasquez S.L."/>
            <person name="Kruys A."/>
            <person name="Hutchinson M.I."/>
            <person name="Powell A.J."/>
            <person name="Barry K."/>
            <person name="Miller A.N."/>
            <person name="Grigoriev I.V."/>
            <person name="Debuchy R."/>
            <person name="Gladieux P."/>
            <person name="Thoren M.H."/>
            <person name="Johannesson H."/>
        </authorList>
    </citation>
    <scope>NUCLEOTIDE SEQUENCE</scope>
    <source>
        <strain evidence="1">CBS 118394</strain>
    </source>
</reference>
<accession>A0AAE0M2Q3</accession>
<dbReference type="EMBL" id="JAUEDM010000005">
    <property type="protein sequence ID" value="KAK3316593.1"/>
    <property type="molecule type" value="Genomic_DNA"/>
</dbReference>
<reference evidence="1" key="1">
    <citation type="journal article" date="2023" name="Mol. Phylogenet. Evol.">
        <title>Genome-scale phylogeny and comparative genomics of the fungal order Sordariales.</title>
        <authorList>
            <person name="Hensen N."/>
            <person name="Bonometti L."/>
            <person name="Westerberg I."/>
            <person name="Brannstrom I.O."/>
            <person name="Guillou S."/>
            <person name="Cros-Aarteil S."/>
            <person name="Calhoun S."/>
            <person name="Haridas S."/>
            <person name="Kuo A."/>
            <person name="Mondo S."/>
            <person name="Pangilinan J."/>
            <person name="Riley R."/>
            <person name="LaButti K."/>
            <person name="Andreopoulos B."/>
            <person name="Lipzen A."/>
            <person name="Chen C."/>
            <person name="Yan M."/>
            <person name="Daum C."/>
            <person name="Ng V."/>
            <person name="Clum A."/>
            <person name="Steindorff A."/>
            <person name="Ohm R.A."/>
            <person name="Martin F."/>
            <person name="Silar P."/>
            <person name="Natvig D.O."/>
            <person name="Lalanne C."/>
            <person name="Gautier V."/>
            <person name="Ament-Velasquez S.L."/>
            <person name="Kruys A."/>
            <person name="Hutchinson M.I."/>
            <person name="Powell A.J."/>
            <person name="Barry K."/>
            <person name="Miller A.N."/>
            <person name="Grigoriev I.V."/>
            <person name="Debuchy R."/>
            <person name="Gladieux P."/>
            <person name="Hiltunen Thoren M."/>
            <person name="Johannesson H."/>
        </authorList>
    </citation>
    <scope>NUCLEOTIDE SEQUENCE</scope>
    <source>
        <strain evidence="1">CBS 118394</strain>
    </source>
</reference>
<gene>
    <name evidence="1" type="ORF">B0H66DRAFT_604876</name>
</gene>
<sequence length="247" mass="27762">MVKLGGNGAEKITELRKALQASQEENAMPKRLAMLNIQARFGRGKASVRTSETGTTTKAWAILRQVTPVRQLLAENFGGLGMVKLGQALDLAKVAFYNVAEAHWPCVFSRFSGSHHLVSFGGRELEVYKYKIDRYYRDIKAVPDAIFFGRAMNSVSIARNVFARANAYDVTSPDRLDNYLLYCQSATCALGDDERTKAIRAIRDEVVAEVREIQKSALIAKVFEEELPFWNEVPIIRVERYLPPDRG</sequence>
<keyword evidence="2" id="KW-1185">Reference proteome</keyword>
<evidence type="ECO:0000313" key="1">
    <source>
        <dbReference type="EMBL" id="KAK3316593.1"/>
    </source>
</evidence>